<feature type="region of interest" description="Disordered" evidence="1">
    <location>
        <begin position="26"/>
        <end position="48"/>
    </location>
</feature>
<feature type="compositionally biased region" description="Basic and acidic residues" evidence="1">
    <location>
        <begin position="39"/>
        <end position="48"/>
    </location>
</feature>
<proteinExistence type="predicted"/>
<reference evidence="2" key="1">
    <citation type="submission" date="2016-04" db="EMBL/GenBank/DDBJ databases">
        <authorList>
            <person name="Evans L.H."/>
            <person name="Alamgir A."/>
            <person name="Owens N."/>
            <person name="Weber N.D."/>
            <person name="Virtaneva K."/>
            <person name="Barbian K."/>
            <person name="Babar A."/>
            <person name="Rosenke K."/>
        </authorList>
    </citation>
    <scope>NUCLEOTIDE SEQUENCE</scope>
    <source>
        <strain evidence="2">92-2</strain>
    </source>
</reference>
<feature type="region of interest" description="Disordered" evidence="1">
    <location>
        <begin position="126"/>
        <end position="165"/>
    </location>
</feature>
<dbReference type="EMBL" id="FLUP01000001">
    <property type="protein sequence ID" value="SBW06215.1"/>
    <property type="molecule type" value="Genomic_DNA"/>
</dbReference>
<dbReference type="InterPro" id="IPR057869">
    <property type="entry name" value="HP1_YO34"/>
</dbReference>
<accession>A0A212K3W0</accession>
<name>A0A212K3W0_9BACT</name>
<evidence type="ECO:0000313" key="2">
    <source>
        <dbReference type="EMBL" id="SBW06215.1"/>
    </source>
</evidence>
<protein>
    <submittedName>
        <fullName evidence="2">Nucleoid DNA-binding protein</fullName>
    </submittedName>
</protein>
<organism evidence="2">
    <name type="scientific">uncultured Desulfovibrio sp</name>
    <dbReference type="NCBI Taxonomy" id="167968"/>
    <lineage>
        <taxon>Bacteria</taxon>
        <taxon>Pseudomonadati</taxon>
        <taxon>Thermodesulfobacteriota</taxon>
        <taxon>Desulfovibrionia</taxon>
        <taxon>Desulfovibrionales</taxon>
        <taxon>Desulfovibrionaceae</taxon>
        <taxon>Desulfovibrio</taxon>
        <taxon>environmental samples</taxon>
    </lineage>
</organism>
<dbReference type="RefSeq" id="WP_227119394.1">
    <property type="nucleotide sequence ID" value="NZ_LT598928.1"/>
</dbReference>
<evidence type="ECO:0000256" key="1">
    <source>
        <dbReference type="SAM" id="MobiDB-lite"/>
    </source>
</evidence>
<dbReference type="Pfam" id="PF25759">
    <property type="entry name" value="HP1_ORF34"/>
    <property type="match status" value="1"/>
</dbReference>
<gene>
    <name evidence="2" type="ORF">KM92DES2_12160</name>
</gene>
<dbReference type="GO" id="GO:0003677">
    <property type="term" value="F:DNA binding"/>
    <property type="evidence" value="ECO:0007669"/>
    <property type="project" value="UniProtKB-KW"/>
</dbReference>
<dbReference type="AlphaFoldDB" id="A0A212K3W0"/>
<sequence length="179" mass="19424">MPDFLLLDDYTVPGFGLTVSLTLPIKDEDASGDSSSTSKAEKGKKGKKLEVKTKIRFKDEDKLTAFMSLAEAMSKGDGRLFTITNRVANAGGMRQGRFSGDVKVDPQEGLAMWLLTFSLAEHKSVSEMAEDREGTPAVAAQQNNGDKVDGAAAPEGSTAETEQMDIFQRGLKKLDDWWG</sequence>
<keyword evidence="2" id="KW-0238">DNA-binding</keyword>